<dbReference type="GO" id="GO:0032259">
    <property type="term" value="P:methylation"/>
    <property type="evidence" value="ECO:0007669"/>
    <property type="project" value="UniProtKB-KW"/>
</dbReference>
<dbReference type="EMBL" id="DSLA01000069">
    <property type="protein sequence ID" value="HEH35374.1"/>
    <property type="molecule type" value="Genomic_DNA"/>
</dbReference>
<dbReference type="CDD" id="cd03310">
    <property type="entry name" value="CIMS_like"/>
    <property type="match status" value="1"/>
</dbReference>
<reference evidence="1" key="1">
    <citation type="journal article" date="2020" name="mSystems">
        <title>Genome- and Community-Level Interaction Insights into Carbon Utilization and Element Cycling Functions of Hydrothermarchaeota in Hydrothermal Sediment.</title>
        <authorList>
            <person name="Zhou Z."/>
            <person name="Liu Y."/>
            <person name="Xu W."/>
            <person name="Pan J."/>
            <person name="Luo Z.H."/>
            <person name="Li M."/>
        </authorList>
    </citation>
    <scope>NUCLEOTIDE SEQUENCE [LARGE SCALE GENOMIC DNA]</scope>
    <source>
        <strain evidence="1">SpSt-26</strain>
    </source>
</reference>
<protein>
    <submittedName>
        <fullName evidence="1">5-methyltetrahydropteroyltriglutamate--homocysteine methyltransferase</fullName>
    </submittedName>
</protein>
<keyword evidence="1" id="KW-0808">Transferase</keyword>
<evidence type="ECO:0000313" key="1">
    <source>
        <dbReference type="EMBL" id="HEH35374.1"/>
    </source>
</evidence>
<keyword evidence="1" id="KW-0489">Methyltransferase</keyword>
<organism evidence="1">
    <name type="scientific">Archaeoglobus fulgidus</name>
    <dbReference type="NCBI Taxonomy" id="2234"/>
    <lineage>
        <taxon>Archaea</taxon>
        <taxon>Methanobacteriati</taxon>
        <taxon>Methanobacteriota</taxon>
        <taxon>Archaeoglobi</taxon>
        <taxon>Archaeoglobales</taxon>
        <taxon>Archaeoglobaceae</taxon>
        <taxon>Archaeoglobus</taxon>
    </lineage>
</organism>
<dbReference type="GO" id="GO:0008168">
    <property type="term" value="F:methyltransferase activity"/>
    <property type="evidence" value="ECO:0007669"/>
    <property type="project" value="UniProtKB-KW"/>
</dbReference>
<dbReference type="AlphaFoldDB" id="A0A7J2TJM9"/>
<dbReference type="SUPFAM" id="SSF51726">
    <property type="entry name" value="UROD/MetE-like"/>
    <property type="match status" value="1"/>
</dbReference>
<dbReference type="InterPro" id="IPR038071">
    <property type="entry name" value="UROD/MetE-like_sf"/>
</dbReference>
<gene>
    <name evidence="1" type="ORF">ENP88_04355</name>
</gene>
<proteinExistence type="predicted"/>
<accession>A0A7J2TJM9</accession>
<comment type="caution">
    <text evidence="1">The sequence shown here is derived from an EMBL/GenBank/DDBJ whole genome shotgun (WGS) entry which is preliminary data.</text>
</comment>
<name>A0A7J2TJM9_ARCFL</name>
<dbReference type="Gene3D" id="3.20.20.210">
    <property type="match status" value="1"/>
</dbReference>
<sequence>MLLDDIGSFPLPFGISREWAEKNYRTKEYEEMVQRAFLMKAKFLDVPNYPQFRDMVKMFIDPIKNPEFQDDAYLISEKHAVIPELEFLEKMKVDSIRVCITGAFELYYREFGGVIYEDILMNIAESVYRFARNALKFENVKCISFDEPSLGIAPDLQPEKELVERVYGKKLKADVQVHLHEPVFYERFFDSSIDIIGIESAKDARKLLALDAEELKSAEKKLRIGVARTDIDCIINEFNEKHGVDAWKNEELAELALNEFESIETIFGRIKDSFEKFGDLIEYIGPDCGMFSFPSQNAALKLLENLRKARDLWTTSRSF</sequence>